<evidence type="ECO:0000313" key="14">
    <source>
        <dbReference type="Proteomes" id="UP000428330"/>
    </source>
</evidence>
<feature type="binding site" evidence="10">
    <location>
        <position position="87"/>
    </location>
    <ligand>
        <name>Mg(2+)</name>
        <dbReference type="ChEBI" id="CHEBI:18420"/>
    </ligand>
</feature>
<keyword evidence="5 10" id="KW-0479">Metal-binding</keyword>
<dbReference type="SUPFAM" id="SSF55811">
    <property type="entry name" value="Nudix"/>
    <property type="match status" value="1"/>
</dbReference>
<sequence length="177" mass="20462">MPDTTPPQTIPAWLGTNLIAMDKIEVHRRGLLHKAVSVFVLCDDHLLIQRRALGKYHTPGLWANTCCTHPHWREDPDSCARRRLEEELGLTGLTLEHREQIKYRADVGGGMTENELVDIFVSRVEAQIDPNPNPEEVMQTEWISLQALKERVATEPETFTPWLRIYLDRHAEQIFDF</sequence>
<evidence type="ECO:0000256" key="9">
    <source>
        <dbReference type="ARBA" id="ARBA00023235"/>
    </source>
</evidence>
<keyword evidence="14" id="KW-1185">Reference proteome</keyword>
<keyword evidence="8 10" id="KW-0414">Isoprene biosynthesis</keyword>
<dbReference type="GO" id="GO:0046872">
    <property type="term" value="F:metal ion binding"/>
    <property type="evidence" value="ECO:0007669"/>
    <property type="project" value="UniProtKB-KW"/>
</dbReference>
<gene>
    <name evidence="10" type="primary">idi</name>
    <name evidence="13" type="ORF">EI983_17635</name>
</gene>
<dbReference type="PANTHER" id="PTHR10885">
    <property type="entry name" value="ISOPENTENYL-DIPHOSPHATE DELTA-ISOMERASE"/>
    <property type="match status" value="1"/>
</dbReference>
<dbReference type="PANTHER" id="PTHR10885:SF0">
    <property type="entry name" value="ISOPENTENYL-DIPHOSPHATE DELTA-ISOMERASE"/>
    <property type="match status" value="1"/>
</dbReference>
<protein>
    <recommendedName>
        <fullName evidence="3 10">Isopentenyl-diphosphate Delta-isomerase</fullName>
        <shortName evidence="10">IPP isomerase</shortName>
        <ecNumber evidence="3 10">5.3.3.2</ecNumber>
    </recommendedName>
    <alternativeName>
        <fullName evidence="10">IPP:DMAPP isomerase</fullName>
    </alternativeName>
    <alternativeName>
        <fullName evidence="10">Isopentenyl pyrophosphate isomerase</fullName>
    </alternativeName>
</protein>
<keyword evidence="6 10" id="KW-0460">Magnesium</keyword>
<feature type="binding site" evidence="10">
    <location>
        <position position="27"/>
    </location>
    <ligand>
        <name>Mn(2+)</name>
        <dbReference type="ChEBI" id="CHEBI:29035"/>
    </ligand>
</feature>
<feature type="binding site" evidence="10">
    <location>
        <position position="115"/>
    </location>
    <ligand>
        <name>Mn(2+)</name>
        <dbReference type="ChEBI" id="CHEBI:29035"/>
    </ligand>
</feature>
<feature type="binding site" evidence="10">
    <location>
        <position position="33"/>
    </location>
    <ligand>
        <name>Mn(2+)</name>
        <dbReference type="ChEBI" id="CHEBI:29035"/>
    </ligand>
</feature>
<keyword evidence="9 10" id="KW-0413">Isomerase</keyword>
<comment type="cofactor">
    <cofactor evidence="10">
        <name>Mn(2+)</name>
        <dbReference type="ChEBI" id="CHEBI:29035"/>
    </cofactor>
    <text evidence="10">Binds 1 Mn(2+) ion per subunit.</text>
</comment>
<dbReference type="GO" id="GO:0050992">
    <property type="term" value="P:dimethylallyl diphosphate biosynthetic process"/>
    <property type="evidence" value="ECO:0007669"/>
    <property type="project" value="UniProtKB-UniRule"/>
</dbReference>
<comment type="similarity">
    <text evidence="2 10">Belongs to the IPP isomerase type 1 family.</text>
</comment>
<dbReference type="PROSITE" id="PS51462">
    <property type="entry name" value="NUDIX"/>
    <property type="match status" value="1"/>
</dbReference>
<dbReference type="RefSeq" id="WP_157708672.1">
    <property type="nucleotide sequence ID" value="NZ_CP034348.1"/>
</dbReference>
<dbReference type="OrthoDB" id="9809458at2"/>
<dbReference type="Proteomes" id="UP000428330">
    <property type="component" value="Chromosome"/>
</dbReference>
<dbReference type="GO" id="GO:0009240">
    <property type="term" value="P:isopentenyl diphosphate biosynthetic process"/>
    <property type="evidence" value="ECO:0007669"/>
    <property type="project" value="TreeGrafter"/>
</dbReference>
<evidence type="ECO:0000256" key="5">
    <source>
        <dbReference type="ARBA" id="ARBA00022723"/>
    </source>
</evidence>
<dbReference type="InterPro" id="IPR015797">
    <property type="entry name" value="NUDIX_hydrolase-like_dom_sf"/>
</dbReference>
<accession>A0A6I6IWG4</accession>
<dbReference type="AlphaFoldDB" id="A0A6I6IWG4"/>
<evidence type="ECO:0000313" key="13">
    <source>
        <dbReference type="EMBL" id="QGX99991.1"/>
    </source>
</evidence>
<proteinExistence type="inferred from homology"/>
<dbReference type="EMBL" id="CP034348">
    <property type="protein sequence ID" value="QGX99991.1"/>
    <property type="molecule type" value="Genomic_DNA"/>
</dbReference>
<evidence type="ECO:0000256" key="10">
    <source>
        <dbReference type="HAMAP-Rule" id="MF_00202"/>
    </source>
</evidence>
<evidence type="ECO:0000256" key="6">
    <source>
        <dbReference type="ARBA" id="ARBA00022842"/>
    </source>
</evidence>
<keyword evidence="4 10" id="KW-0963">Cytoplasm</keyword>
<evidence type="ECO:0000256" key="2">
    <source>
        <dbReference type="ARBA" id="ARBA00007579"/>
    </source>
</evidence>
<dbReference type="Gene3D" id="3.90.79.10">
    <property type="entry name" value="Nucleoside Triphosphate Pyrophosphohydrolase"/>
    <property type="match status" value="1"/>
</dbReference>
<comment type="cofactor">
    <cofactor evidence="10">
        <name>Mg(2+)</name>
        <dbReference type="ChEBI" id="CHEBI:18420"/>
    </cofactor>
    <text evidence="10">Binds 1 Mg(2+) ion per subunit. The magnesium ion binds only when substrate is bound.</text>
</comment>
<evidence type="ECO:0000256" key="3">
    <source>
        <dbReference type="ARBA" id="ARBA00012057"/>
    </source>
</evidence>
<feature type="active site" evidence="10 11">
    <location>
        <position position="67"/>
    </location>
</feature>
<dbReference type="NCBIfam" id="TIGR02150">
    <property type="entry name" value="IPP_isom_1"/>
    <property type="match status" value="1"/>
</dbReference>
<dbReference type="EC" id="5.3.3.2" evidence="3 10"/>
<feature type="binding site" evidence="10">
    <location>
        <position position="69"/>
    </location>
    <ligand>
        <name>Mn(2+)</name>
        <dbReference type="ChEBI" id="CHEBI:29035"/>
    </ligand>
</feature>
<evidence type="ECO:0000259" key="12">
    <source>
        <dbReference type="PROSITE" id="PS51462"/>
    </source>
</evidence>
<evidence type="ECO:0000256" key="7">
    <source>
        <dbReference type="ARBA" id="ARBA00023211"/>
    </source>
</evidence>
<dbReference type="CDD" id="cd02885">
    <property type="entry name" value="NUDIX_IPP_Isomerase"/>
    <property type="match status" value="1"/>
</dbReference>
<dbReference type="InterPro" id="IPR000086">
    <property type="entry name" value="NUDIX_hydrolase_dom"/>
</dbReference>
<dbReference type="HAMAP" id="MF_00202">
    <property type="entry name" value="Idi"/>
    <property type="match status" value="1"/>
</dbReference>
<evidence type="ECO:0000256" key="11">
    <source>
        <dbReference type="PIRSR" id="PIRSR018427-1"/>
    </source>
</evidence>
<dbReference type="PIRSF" id="PIRSF018427">
    <property type="entry name" value="Isopntndiph_ism"/>
    <property type="match status" value="1"/>
</dbReference>
<dbReference type="Pfam" id="PF00293">
    <property type="entry name" value="NUDIX"/>
    <property type="match status" value="1"/>
</dbReference>
<keyword evidence="7 10" id="KW-0464">Manganese</keyword>
<evidence type="ECO:0000256" key="4">
    <source>
        <dbReference type="ARBA" id="ARBA00022490"/>
    </source>
</evidence>
<evidence type="ECO:0000256" key="8">
    <source>
        <dbReference type="ARBA" id="ARBA00023229"/>
    </source>
</evidence>
<feature type="domain" description="Nudix hydrolase" evidence="12">
    <location>
        <begin position="31"/>
        <end position="165"/>
    </location>
</feature>
<reference evidence="14" key="1">
    <citation type="submission" date="2018-12" db="EMBL/GenBank/DDBJ databases">
        <title>Complete genome sequence of Roseovarius sp. MME-070.</title>
        <authorList>
            <person name="Nam Y.-D."/>
            <person name="Kang J."/>
            <person name="Chung W.-H."/>
            <person name="Park Y.S."/>
        </authorList>
    </citation>
    <scope>NUCLEOTIDE SEQUENCE [LARGE SCALE GENOMIC DNA]</scope>
    <source>
        <strain evidence="14">MME-070</strain>
    </source>
</reference>
<feature type="active site" evidence="10 11">
    <location>
        <position position="115"/>
    </location>
</feature>
<dbReference type="NCBIfam" id="NF002995">
    <property type="entry name" value="PRK03759.1"/>
    <property type="match status" value="1"/>
</dbReference>
<dbReference type="UniPathway" id="UPA00059">
    <property type="reaction ID" value="UER00104"/>
</dbReference>
<comment type="pathway">
    <text evidence="1 10">Isoprenoid biosynthesis; dimethylallyl diphosphate biosynthesis; dimethylallyl diphosphate from isopentenyl diphosphate: step 1/1.</text>
</comment>
<organism evidence="13 14">
    <name type="scientific">Roseovarius faecimaris</name>
    <dbReference type="NCBI Taxonomy" id="2494550"/>
    <lineage>
        <taxon>Bacteria</taxon>
        <taxon>Pseudomonadati</taxon>
        <taxon>Pseudomonadota</taxon>
        <taxon>Alphaproteobacteria</taxon>
        <taxon>Rhodobacterales</taxon>
        <taxon>Roseobacteraceae</taxon>
        <taxon>Roseovarius</taxon>
    </lineage>
</organism>
<dbReference type="GO" id="GO:0005737">
    <property type="term" value="C:cytoplasm"/>
    <property type="evidence" value="ECO:0007669"/>
    <property type="project" value="UniProtKB-SubCell"/>
</dbReference>
<feature type="binding site" evidence="10">
    <location>
        <position position="113"/>
    </location>
    <ligand>
        <name>Mn(2+)</name>
        <dbReference type="ChEBI" id="CHEBI:29035"/>
    </ligand>
</feature>
<name>A0A6I6IWG4_9RHOB</name>
<dbReference type="KEGG" id="rom:EI983_17635"/>
<comment type="catalytic activity">
    <reaction evidence="10">
        <text>isopentenyl diphosphate = dimethylallyl diphosphate</text>
        <dbReference type="Rhea" id="RHEA:23284"/>
        <dbReference type="ChEBI" id="CHEBI:57623"/>
        <dbReference type="ChEBI" id="CHEBI:128769"/>
        <dbReference type="EC" id="5.3.3.2"/>
    </reaction>
</comment>
<comment type="subcellular location">
    <subcellularLocation>
        <location evidence="10">Cytoplasm</location>
    </subcellularLocation>
</comment>
<dbReference type="InterPro" id="IPR056375">
    <property type="entry name" value="Idi_bact"/>
</dbReference>
<dbReference type="GO" id="GO:0004452">
    <property type="term" value="F:isopentenyl-diphosphate delta-isomerase activity"/>
    <property type="evidence" value="ECO:0007669"/>
    <property type="project" value="UniProtKB-UniRule"/>
</dbReference>
<evidence type="ECO:0000256" key="1">
    <source>
        <dbReference type="ARBA" id="ARBA00004826"/>
    </source>
</evidence>
<dbReference type="InterPro" id="IPR011876">
    <property type="entry name" value="IsopentenylPP_isomerase_typ1"/>
</dbReference>
<comment type="function">
    <text evidence="10">Catalyzes the 1,3-allylic rearrangement of the homoallylic substrate isopentenyl (IPP) to its highly electrophilic allylic isomer, dimethylallyl diphosphate (DMAPP).</text>
</comment>